<evidence type="ECO:0000259" key="4">
    <source>
        <dbReference type="SMART" id="SM00479"/>
    </source>
</evidence>
<dbReference type="Gene3D" id="3.30.420.10">
    <property type="entry name" value="Ribonuclease H-like superfamily/Ribonuclease H"/>
    <property type="match status" value="1"/>
</dbReference>
<gene>
    <name evidence="5" type="ORF">L1O03_07460</name>
</gene>
<evidence type="ECO:0000256" key="2">
    <source>
        <dbReference type="ARBA" id="ARBA00022801"/>
    </source>
</evidence>
<evidence type="ECO:0000313" key="5">
    <source>
        <dbReference type="EMBL" id="MCF4007015.1"/>
    </source>
</evidence>
<keyword evidence="2" id="KW-0378">Hydrolase</keyword>
<name>A0A9X1QRU5_9CORY</name>
<dbReference type="CDD" id="cd06127">
    <property type="entry name" value="DEDDh"/>
    <property type="match status" value="1"/>
</dbReference>
<dbReference type="InterPro" id="IPR012337">
    <property type="entry name" value="RNaseH-like_sf"/>
</dbReference>
<dbReference type="Proteomes" id="UP001139336">
    <property type="component" value="Unassembled WGS sequence"/>
</dbReference>
<dbReference type="InterPro" id="IPR036397">
    <property type="entry name" value="RNaseH_sf"/>
</dbReference>
<protein>
    <submittedName>
        <fullName evidence="5">3'-5' exonuclease</fullName>
    </submittedName>
</protein>
<dbReference type="InterPro" id="IPR013520">
    <property type="entry name" value="Ribonucl_H"/>
</dbReference>
<proteinExistence type="predicted"/>
<dbReference type="GO" id="GO:0003676">
    <property type="term" value="F:nucleic acid binding"/>
    <property type="evidence" value="ECO:0007669"/>
    <property type="project" value="InterPro"/>
</dbReference>
<dbReference type="GO" id="GO:0008408">
    <property type="term" value="F:3'-5' exonuclease activity"/>
    <property type="evidence" value="ECO:0007669"/>
    <property type="project" value="TreeGrafter"/>
</dbReference>
<keyword evidence="1" id="KW-0540">Nuclease</keyword>
<comment type="caution">
    <text evidence="5">The sequence shown here is derived from an EMBL/GenBank/DDBJ whole genome shotgun (WGS) entry which is preliminary data.</text>
</comment>
<dbReference type="PANTHER" id="PTHR30231">
    <property type="entry name" value="DNA POLYMERASE III SUBUNIT EPSILON"/>
    <property type="match status" value="1"/>
</dbReference>
<evidence type="ECO:0000256" key="1">
    <source>
        <dbReference type="ARBA" id="ARBA00022722"/>
    </source>
</evidence>
<dbReference type="Pfam" id="PF00929">
    <property type="entry name" value="RNase_T"/>
    <property type="match status" value="1"/>
</dbReference>
<dbReference type="AlphaFoldDB" id="A0A9X1QRU5"/>
<evidence type="ECO:0000313" key="6">
    <source>
        <dbReference type="Proteomes" id="UP001139336"/>
    </source>
</evidence>
<accession>A0A9X1QRU5</accession>
<reference evidence="5" key="1">
    <citation type="submission" date="2022-01" db="EMBL/GenBank/DDBJ databases">
        <title>Corynebacterium sp. nov isolated from isolated from the feces of the greater white-fronted geese (Anser albifrons) at Poyang Lake, PR China.</title>
        <authorList>
            <person name="Liu Q."/>
        </authorList>
    </citation>
    <scope>NUCLEOTIDE SEQUENCE</scope>
    <source>
        <strain evidence="5">JCM 32435</strain>
    </source>
</reference>
<feature type="domain" description="Exonuclease" evidence="4">
    <location>
        <begin position="2"/>
        <end position="170"/>
    </location>
</feature>
<dbReference type="GO" id="GO:0005829">
    <property type="term" value="C:cytosol"/>
    <property type="evidence" value="ECO:0007669"/>
    <property type="project" value="TreeGrafter"/>
</dbReference>
<keyword evidence="6" id="KW-1185">Reference proteome</keyword>
<keyword evidence="3 5" id="KW-0269">Exonuclease</keyword>
<organism evidence="5 6">
    <name type="scientific">Corynebacterium uropygiale</name>
    <dbReference type="NCBI Taxonomy" id="1775911"/>
    <lineage>
        <taxon>Bacteria</taxon>
        <taxon>Bacillati</taxon>
        <taxon>Actinomycetota</taxon>
        <taxon>Actinomycetes</taxon>
        <taxon>Mycobacteriales</taxon>
        <taxon>Corynebacteriaceae</taxon>
        <taxon>Corynebacterium</taxon>
    </lineage>
</organism>
<evidence type="ECO:0000256" key="3">
    <source>
        <dbReference type="ARBA" id="ARBA00022839"/>
    </source>
</evidence>
<dbReference type="EMBL" id="JAKGSI010000003">
    <property type="protein sequence ID" value="MCF4007015.1"/>
    <property type="molecule type" value="Genomic_DNA"/>
</dbReference>
<dbReference type="SUPFAM" id="SSF53098">
    <property type="entry name" value="Ribonuclease H-like"/>
    <property type="match status" value="1"/>
</dbReference>
<dbReference type="SMART" id="SM00479">
    <property type="entry name" value="EXOIII"/>
    <property type="match status" value="1"/>
</dbReference>
<dbReference type="PANTHER" id="PTHR30231:SF4">
    <property type="entry name" value="PROTEIN NEN2"/>
    <property type="match status" value="1"/>
</dbReference>
<sequence>METTGLRPARHSIVSIAWVPVNGRSIDLSRAGYHVVSGTPGVSVGSSAIIHQLTDEDLAAGIPESEAIEQLLHALRGRVLLAHFAPVEEGFLRAACRRHYRQTVRLPIVDTFVLERRHMERMGTYPRGEDLRLPRARERYSLPRYPGHHALHDALGCAELYLAQTVRRAATGETLGDLPHSGT</sequence>